<sequence length="422" mass="45510">MLVDEQVAGRSKQPPQYYLDFQQLLETIKRMYLLDRFICVTALNTAAGPSPIRSTHWPSSQWLKTHGMDPKSRIVTPNEPDPEDEQPPSVLPQVPTPANSGQVPAARRGSKRSLGPDEGSAQPPSKRGRASGVAANPTPSPAMVVPTPGPSSTPHMDASQTPANVPTVSDTTRTPKSPEVNKGKGKAAKPRAPPKRKQTKSGIPSTAEIIVIDQTPKPAERGVKRARDNDVIVLDGAGEDEPTGKRAKLNNVEEKQPTGMVVASAPPEPPIPTQPAASLFLSTTRPEDISIQQALAEFNELRDHLRLSDEESANPADPVSMANGADASVGKPPNIFEDEVMEWIDWDFGDPDEPTPELEKVAQSSPETTDSNKKPLMPSAEAAIIAVTTDTQPPVDAQNVKWDWEKPVPAGRWAISDQPIIY</sequence>
<dbReference type="EMBL" id="KV423970">
    <property type="protein sequence ID" value="KZT56938.1"/>
    <property type="molecule type" value="Genomic_DNA"/>
</dbReference>
<protein>
    <submittedName>
        <fullName evidence="2">Uncharacterized protein</fullName>
    </submittedName>
</protein>
<evidence type="ECO:0000256" key="1">
    <source>
        <dbReference type="SAM" id="MobiDB-lite"/>
    </source>
</evidence>
<gene>
    <name evidence="2" type="ORF">CALCODRAFT_297427</name>
</gene>
<proteinExistence type="predicted"/>
<feature type="compositionally biased region" description="Basic and acidic residues" evidence="1">
    <location>
        <begin position="218"/>
        <end position="230"/>
    </location>
</feature>
<feature type="region of interest" description="Disordered" evidence="1">
    <location>
        <begin position="48"/>
        <end position="256"/>
    </location>
</feature>
<dbReference type="InParanoid" id="A0A165FM16"/>
<organism evidence="2 3">
    <name type="scientific">Calocera cornea HHB12733</name>
    <dbReference type="NCBI Taxonomy" id="1353952"/>
    <lineage>
        <taxon>Eukaryota</taxon>
        <taxon>Fungi</taxon>
        <taxon>Dikarya</taxon>
        <taxon>Basidiomycota</taxon>
        <taxon>Agaricomycotina</taxon>
        <taxon>Dacrymycetes</taxon>
        <taxon>Dacrymycetales</taxon>
        <taxon>Dacrymycetaceae</taxon>
        <taxon>Calocera</taxon>
    </lineage>
</organism>
<reference evidence="2 3" key="1">
    <citation type="journal article" date="2016" name="Mol. Biol. Evol.">
        <title>Comparative Genomics of Early-Diverging Mushroom-Forming Fungi Provides Insights into the Origins of Lignocellulose Decay Capabilities.</title>
        <authorList>
            <person name="Nagy L.G."/>
            <person name="Riley R."/>
            <person name="Tritt A."/>
            <person name="Adam C."/>
            <person name="Daum C."/>
            <person name="Floudas D."/>
            <person name="Sun H."/>
            <person name="Yadav J.S."/>
            <person name="Pangilinan J."/>
            <person name="Larsson K.H."/>
            <person name="Matsuura K."/>
            <person name="Barry K."/>
            <person name="Labutti K."/>
            <person name="Kuo R."/>
            <person name="Ohm R.A."/>
            <person name="Bhattacharya S.S."/>
            <person name="Shirouzu T."/>
            <person name="Yoshinaga Y."/>
            <person name="Martin F.M."/>
            <person name="Grigoriev I.V."/>
            <person name="Hibbett D.S."/>
        </authorList>
    </citation>
    <scope>NUCLEOTIDE SEQUENCE [LARGE SCALE GENOMIC DNA]</scope>
    <source>
        <strain evidence="2 3">HHB12733</strain>
    </source>
</reference>
<feature type="compositionally biased region" description="Basic residues" evidence="1">
    <location>
        <begin position="183"/>
        <end position="199"/>
    </location>
</feature>
<feature type="region of interest" description="Disordered" evidence="1">
    <location>
        <begin position="346"/>
        <end position="378"/>
    </location>
</feature>
<dbReference type="AlphaFoldDB" id="A0A165FM16"/>
<feature type="compositionally biased region" description="Polar residues" evidence="1">
    <location>
        <begin position="150"/>
        <end position="175"/>
    </location>
</feature>
<feature type="compositionally biased region" description="Polar residues" evidence="1">
    <location>
        <begin position="52"/>
        <end position="63"/>
    </location>
</feature>
<keyword evidence="3" id="KW-1185">Reference proteome</keyword>
<name>A0A165FM16_9BASI</name>
<evidence type="ECO:0000313" key="2">
    <source>
        <dbReference type="EMBL" id="KZT56938.1"/>
    </source>
</evidence>
<dbReference type="Proteomes" id="UP000076842">
    <property type="component" value="Unassembled WGS sequence"/>
</dbReference>
<accession>A0A165FM16</accession>
<dbReference type="STRING" id="1353952.A0A165FM16"/>
<dbReference type="OrthoDB" id="10552358at2759"/>
<feature type="compositionally biased region" description="Acidic residues" evidence="1">
    <location>
        <begin position="346"/>
        <end position="356"/>
    </location>
</feature>
<feature type="region of interest" description="Disordered" evidence="1">
    <location>
        <begin position="309"/>
        <end position="333"/>
    </location>
</feature>
<evidence type="ECO:0000313" key="3">
    <source>
        <dbReference type="Proteomes" id="UP000076842"/>
    </source>
</evidence>